<evidence type="ECO:0000313" key="1">
    <source>
        <dbReference type="EMBL" id="EKC31856.1"/>
    </source>
</evidence>
<protein>
    <submittedName>
        <fullName evidence="1">Uncharacterized protein</fullName>
    </submittedName>
</protein>
<dbReference type="InParanoid" id="K1RCK3"/>
<reference evidence="1" key="1">
    <citation type="journal article" date="2012" name="Nature">
        <title>The oyster genome reveals stress adaptation and complexity of shell formation.</title>
        <authorList>
            <person name="Zhang G."/>
            <person name="Fang X."/>
            <person name="Guo X."/>
            <person name="Li L."/>
            <person name="Luo R."/>
            <person name="Xu F."/>
            <person name="Yang P."/>
            <person name="Zhang L."/>
            <person name="Wang X."/>
            <person name="Qi H."/>
            <person name="Xiong Z."/>
            <person name="Que H."/>
            <person name="Xie Y."/>
            <person name="Holland P.W."/>
            <person name="Paps J."/>
            <person name="Zhu Y."/>
            <person name="Wu F."/>
            <person name="Chen Y."/>
            <person name="Wang J."/>
            <person name="Peng C."/>
            <person name="Meng J."/>
            <person name="Yang L."/>
            <person name="Liu J."/>
            <person name="Wen B."/>
            <person name="Zhang N."/>
            <person name="Huang Z."/>
            <person name="Zhu Q."/>
            <person name="Feng Y."/>
            <person name="Mount A."/>
            <person name="Hedgecock D."/>
            <person name="Xu Z."/>
            <person name="Liu Y."/>
            <person name="Domazet-Loso T."/>
            <person name="Du Y."/>
            <person name="Sun X."/>
            <person name="Zhang S."/>
            <person name="Liu B."/>
            <person name="Cheng P."/>
            <person name="Jiang X."/>
            <person name="Li J."/>
            <person name="Fan D."/>
            <person name="Wang W."/>
            <person name="Fu W."/>
            <person name="Wang T."/>
            <person name="Wang B."/>
            <person name="Zhang J."/>
            <person name="Peng Z."/>
            <person name="Li Y."/>
            <person name="Li N."/>
            <person name="Wang J."/>
            <person name="Chen M."/>
            <person name="He Y."/>
            <person name="Tan F."/>
            <person name="Song X."/>
            <person name="Zheng Q."/>
            <person name="Huang R."/>
            <person name="Yang H."/>
            <person name="Du X."/>
            <person name="Chen L."/>
            <person name="Yang M."/>
            <person name="Gaffney P.M."/>
            <person name="Wang S."/>
            <person name="Luo L."/>
            <person name="She Z."/>
            <person name="Ming Y."/>
            <person name="Huang W."/>
            <person name="Zhang S."/>
            <person name="Huang B."/>
            <person name="Zhang Y."/>
            <person name="Qu T."/>
            <person name="Ni P."/>
            <person name="Miao G."/>
            <person name="Wang J."/>
            <person name="Wang Q."/>
            <person name="Steinberg C.E."/>
            <person name="Wang H."/>
            <person name="Li N."/>
            <person name="Qian L."/>
            <person name="Zhang G."/>
            <person name="Li Y."/>
            <person name="Yang H."/>
            <person name="Liu X."/>
            <person name="Wang J."/>
            <person name="Yin Y."/>
            <person name="Wang J."/>
        </authorList>
    </citation>
    <scope>NUCLEOTIDE SEQUENCE [LARGE SCALE GENOMIC DNA]</scope>
    <source>
        <strain evidence="1">05x7-T-G4-1.051#20</strain>
    </source>
</reference>
<accession>K1RCK3</accession>
<name>K1RCK3_MAGGI</name>
<organism evidence="1">
    <name type="scientific">Magallana gigas</name>
    <name type="common">Pacific oyster</name>
    <name type="synonym">Crassostrea gigas</name>
    <dbReference type="NCBI Taxonomy" id="29159"/>
    <lineage>
        <taxon>Eukaryota</taxon>
        <taxon>Metazoa</taxon>
        <taxon>Spiralia</taxon>
        <taxon>Lophotrochozoa</taxon>
        <taxon>Mollusca</taxon>
        <taxon>Bivalvia</taxon>
        <taxon>Autobranchia</taxon>
        <taxon>Pteriomorphia</taxon>
        <taxon>Ostreida</taxon>
        <taxon>Ostreoidea</taxon>
        <taxon>Ostreidae</taxon>
        <taxon>Magallana</taxon>
    </lineage>
</organism>
<gene>
    <name evidence="1" type="ORF">CGI_10005660</name>
</gene>
<dbReference type="AlphaFoldDB" id="K1RCK3"/>
<proteinExistence type="predicted"/>
<dbReference type="EMBL" id="JH816503">
    <property type="protein sequence ID" value="EKC31856.1"/>
    <property type="molecule type" value="Genomic_DNA"/>
</dbReference>
<sequence>MYVKKIHKLEEDAHGDIELMDLMQRKLKDIGSEHYQCVMKIQTEADETTKQLRKQNNAQLQTMGFGKG</sequence>
<dbReference type="HOGENOM" id="CLU_2796483_0_0_1"/>